<organism evidence="1 2">
    <name type="scientific">Dreissena polymorpha</name>
    <name type="common">Zebra mussel</name>
    <name type="synonym">Mytilus polymorpha</name>
    <dbReference type="NCBI Taxonomy" id="45954"/>
    <lineage>
        <taxon>Eukaryota</taxon>
        <taxon>Metazoa</taxon>
        <taxon>Spiralia</taxon>
        <taxon>Lophotrochozoa</taxon>
        <taxon>Mollusca</taxon>
        <taxon>Bivalvia</taxon>
        <taxon>Autobranchia</taxon>
        <taxon>Heteroconchia</taxon>
        <taxon>Euheterodonta</taxon>
        <taxon>Imparidentia</taxon>
        <taxon>Neoheterodontei</taxon>
        <taxon>Myida</taxon>
        <taxon>Dreissenoidea</taxon>
        <taxon>Dreissenidae</taxon>
        <taxon>Dreissena</taxon>
    </lineage>
</organism>
<dbReference type="AlphaFoldDB" id="A0A9D4GGE7"/>
<dbReference type="Proteomes" id="UP000828390">
    <property type="component" value="Unassembled WGS sequence"/>
</dbReference>
<keyword evidence="2" id="KW-1185">Reference proteome</keyword>
<proteinExistence type="predicted"/>
<sequence length="60" mass="6332">MNSVVNFELTGRIYCNGGSASNMGGGGAGGRVHAYFKFGKYQSGYVEAKGVIFVVNTFLC</sequence>
<reference evidence="1" key="1">
    <citation type="journal article" date="2019" name="bioRxiv">
        <title>The Genome of the Zebra Mussel, Dreissena polymorpha: A Resource for Invasive Species Research.</title>
        <authorList>
            <person name="McCartney M.A."/>
            <person name="Auch B."/>
            <person name="Kono T."/>
            <person name="Mallez S."/>
            <person name="Zhang Y."/>
            <person name="Obille A."/>
            <person name="Becker A."/>
            <person name="Abrahante J.E."/>
            <person name="Garbe J."/>
            <person name="Badalamenti J.P."/>
            <person name="Herman A."/>
            <person name="Mangelson H."/>
            <person name="Liachko I."/>
            <person name="Sullivan S."/>
            <person name="Sone E.D."/>
            <person name="Koren S."/>
            <person name="Silverstein K.A.T."/>
            <person name="Beckman K.B."/>
            <person name="Gohl D.M."/>
        </authorList>
    </citation>
    <scope>NUCLEOTIDE SEQUENCE</scope>
    <source>
        <strain evidence="1">Duluth1</strain>
        <tissue evidence="1">Whole animal</tissue>
    </source>
</reference>
<dbReference type="EMBL" id="JAIWYP010000005">
    <property type="protein sequence ID" value="KAH3816387.1"/>
    <property type="molecule type" value="Genomic_DNA"/>
</dbReference>
<protein>
    <submittedName>
        <fullName evidence="1">Uncharacterized protein</fullName>
    </submittedName>
</protein>
<accession>A0A9D4GGE7</accession>
<gene>
    <name evidence="1" type="ORF">DPMN_117903</name>
</gene>
<evidence type="ECO:0000313" key="1">
    <source>
        <dbReference type="EMBL" id="KAH3816387.1"/>
    </source>
</evidence>
<name>A0A9D4GGE7_DREPO</name>
<evidence type="ECO:0000313" key="2">
    <source>
        <dbReference type="Proteomes" id="UP000828390"/>
    </source>
</evidence>
<reference evidence="1" key="2">
    <citation type="submission" date="2020-11" db="EMBL/GenBank/DDBJ databases">
        <authorList>
            <person name="McCartney M.A."/>
            <person name="Auch B."/>
            <person name="Kono T."/>
            <person name="Mallez S."/>
            <person name="Becker A."/>
            <person name="Gohl D.M."/>
            <person name="Silverstein K.A.T."/>
            <person name="Koren S."/>
            <person name="Bechman K.B."/>
            <person name="Herman A."/>
            <person name="Abrahante J.E."/>
            <person name="Garbe J."/>
        </authorList>
    </citation>
    <scope>NUCLEOTIDE SEQUENCE</scope>
    <source>
        <strain evidence="1">Duluth1</strain>
        <tissue evidence="1">Whole animal</tissue>
    </source>
</reference>
<comment type="caution">
    <text evidence="1">The sequence shown here is derived from an EMBL/GenBank/DDBJ whole genome shotgun (WGS) entry which is preliminary data.</text>
</comment>